<dbReference type="AlphaFoldDB" id="A0A5A7PHP8"/>
<evidence type="ECO:0000313" key="2">
    <source>
        <dbReference type="EMBL" id="GER32279.1"/>
    </source>
</evidence>
<reference evidence="3" key="1">
    <citation type="journal article" date="2019" name="Curr. Biol.">
        <title>Genome Sequence of Striga asiatica Provides Insight into the Evolution of Plant Parasitism.</title>
        <authorList>
            <person name="Yoshida S."/>
            <person name="Kim S."/>
            <person name="Wafula E.K."/>
            <person name="Tanskanen J."/>
            <person name="Kim Y.M."/>
            <person name="Honaas L."/>
            <person name="Yang Z."/>
            <person name="Spallek T."/>
            <person name="Conn C.E."/>
            <person name="Ichihashi Y."/>
            <person name="Cheong K."/>
            <person name="Cui S."/>
            <person name="Der J.P."/>
            <person name="Gundlach H."/>
            <person name="Jiao Y."/>
            <person name="Hori C."/>
            <person name="Ishida J.K."/>
            <person name="Kasahara H."/>
            <person name="Kiba T."/>
            <person name="Kim M.S."/>
            <person name="Koo N."/>
            <person name="Laohavisit A."/>
            <person name="Lee Y.H."/>
            <person name="Lumba S."/>
            <person name="McCourt P."/>
            <person name="Mortimer J.C."/>
            <person name="Mutuku J.M."/>
            <person name="Nomura T."/>
            <person name="Sasaki-Sekimoto Y."/>
            <person name="Seto Y."/>
            <person name="Wang Y."/>
            <person name="Wakatake T."/>
            <person name="Sakakibara H."/>
            <person name="Demura T."/>
            <person name="Yamaguchi S."/>
            <person name="Yoneyama K."/>
            <person name="Manabe R.I."/>
            <person name="Nelson D.C."/>
            <person name="Schulman A.H."/>
            <person name="Timko M.P."/>
            <person name="dePamphilis C.W."/>
            <person name="Choi D."/>
            <person name="Shirasu K."/>
        </authorList>
    </citation>
    <scope>NUCLEOTIDE SEQUENCE [LARGE SCALE GENOMIC DNA]</scope>
    <source>
        <strain evidence="3">cv. UVA1</strain>
    </source>
</reference>
<feature type="compositionally biased region" description="Low complexity" evidence="1">
    <location>
        <begin position="164"/>
        <end position="183"/>
    </location>
</feature>
<gene>
    <name evidence="2" type="ORF">STAS_08341</name>
</gene>
<evidence type="ECO:0000313" key="3">
    <source>
        <dbReference type="Proteomes" id="UP000325081"/>
    </source>
</evidence>
<keyword evidence="3" id="KW-1185">Reference proteome</keyword>
<evidence type="ECO:0000256" key="1">
    <source>
        <dbReference type="SAM" id="MobiDB-lite"/>
    </source>
</evidence>
<accession>A0A5A7PHP8</accession>
<comment type="caution">
    <text evidence="2">The sequence shown here is derived from an EMBL/GenBank/DDBJ whole genome shotgun (WGS) entry which is preliminary data.</text>
</comment>
<feature type="region of interest" description="Disordered" evidence="1">
    <location>
        <begin position="162"/>
        <end position="193"/>
    </location>
</feature>
<dbReference type="EMBL" id="BKCP01004583">
    <property type="protein sequence ID" value="GER32279.1"/>
    <property type="molecule type" value="Genomic_DNA"/>
</dbReference>
<name>A0A5A7PHP8_STRAF</name>
<organism evidence="2 3">
    <name type="scientific">Striga asiatica</name>
    <name type="common">Asiatic witchweed</name>
    <name type="synonym">Buchnera asiatica</name>
    <dbReference type="NCBI Taxonomy" id="4170"/>
    <lineage>
        <taxon>Eukaryota</taxon>
        <taxon>Viridiplantae</taxon>
        <taxon>Streptophyta</taxon>
        <taxon>Embryophyta</taxon>
        <taxon>Tracheophyta</taxon>
        <taxon>Spermatophyta</taxon>
        <taxon>Magnoliopsida</taxon>
        <taxon>eudicotyledons</taxon>
        <taxon>Gunneridae</taxon>
        <taxon>Pentapetalae</taxon>
        <taxon>asterids</taxon>
        <taxon>lamiids</taxon>
        <taxon>Lamiales</taxon>
        <taxon>Orobanchaceae</taxon>
        <taxon>Buchnereae</taxon>
        <taxon>Striga</taxon>
    </lineage>
</organism>
<protein>
    <submittedName>
        <fullName evidence="2">Pentatricopeptide repeat (PPR-like) superfamily protein</fullName>
    </submittedName>
</protein>
<proteinExistence type="predicted"/>
<dbReference type="Proteomes" id="UP000325081">
    <property type="component" value="Unassembled WGS sequence"/>
</dbReference>
<sequence>MATLFGSDGYMMQSVINACAGQGAVATEHMANKKYYKCWVVERENYVLLSEAHKSGNVSSRDYVLFSEAHESANRWDEVCLVQKLMSHKGVTNAPGDMTHPCTKAVCAFWNVMEGRLKTESGWKHNNVHCGVVGRKLQTEGIKFAVQRAFGAHEKLTGLEEYLAESSSPTTPESTTSSFPATSGSGGAAFPTGDSATTISTTWTSHSTQFLVAVRWGTSWVTEFLHGGGPPLALRNWPYLVFSLTAPPPPSLTGSHSTELSRRLGGSVCRTFRPVIPSRKGWFDAVRYFP</sequence>